<feature type="region of interest" description="Disordered" evidence="1">
    <location>
        <begin position="248"/>
        <end position="269"/>
    </location>
</feature>
<feature type="compositionally biased region" description="Low complexity" evidence="1">
    <location>
        <begin position="525"/>
        <end position="534"/>
    </location>
</feature>
<dbReference type="AlphaFoldDB" id="A0ABD3FB09"/>
<sequence length="745" mass="83337">MAYIETKDPFGFVGSHVVRRQPRKGGEEHGWLTRYDETLDCYTLFVPGGGEPRLLARGEVMKFLSAPNIELRDDDQEEFPPPIKDTSTSRYLGVKLRRPRQASNEYDSSVDEDLRGHVKCFLPFGDRYCIEYEDGSTEEVSESAVIDGMISLNKSPFFSSPSRKTRSGSLRTRSIDDLDGDDTAPARRKRRRVEVASDEEVQEIPAGSVAVVENTDEINGDDVVAVDQTEADNEAESAPNILEIMNTAMGSSTNGNSLEMASHPEEEPMQIDEGEVADQDDVVEILESPEEPASQDPAQTTTDVVQVEKQGKDVQFYIIDKKPYAATEPLPKRALAFELLRASLLNILDRREASSVKIAMQYDLLRNPDVRDRDAVIRFMDAEGLKVLNHLLNSFATDVLDDDDDEEEETKEDSTLNIRERMERDDELFHILKLVAMLPTPARDQVIDSSIGKTVSYLTKKRGPPGRKHPVPKCIMALAKWIKSSWIKNIPAAPKTSPKAPVTTPEPISRPQQQARRGGRGGSAGRPSLQSSRRQPPPSQRLNHKVSSVPRTAPQEQRVVDNTPIPRLPRPRQEQVVAVPAPALPQPPAPRRVTGGLKPDWMRQKENLSRSRFCIPDNTNADMRLYQDKRRPVTNAPVVPSPQAPAPPPNKNQDQHEDAGGPDGVFGRPQRLRFGKRWSTQEFGIKDPPGTLRQPPGSYSMPAYGRSQYSDQNEIVPVPPVPRPSRRPRPILRRVSRYNDEPAID</sequence>
<reference evidence="2 3" key="1">
    <citation type="submission" date="2024-09" db="EMBL/GenBank/DDBJ databases">
        <title>Genome sequencing and assembly of Phytophthora oleae, isolate VK10A, causative agent of rot of olive drupes.</title>
        <authorList>
            <person name="Conti Taguali S."/>
            <person name="Riolo M."/>
            <person name="La Spada F."/>
            <person name="Cacciola S.O."/>
            <person name="Dionisio G."/>
        </authorList>
    </citation>
    <scope>NUCLEOTIDE SEQUENCE [LARGE SCALE GENOMIC DNA]</scope>
    <source>
        <strain evidence="2 3">VK10A</strain>
    </source>
</reference>
<feature type="compositionally biased region" description="Polar residues" evidence="1">
    <location>
        <begin position="248"/>
        <end position="259"/>
    </location>
</feature>
<gene>
    <name evidence="2" type="ORF">V7S43_010966</name>
</gene>
<evidence type="ECO:0000313" key="2">
    <source>
        <dbReference type="EMBL" id="KAL3664080.1"/>
    </source>
</evidence>
<dbReference type="EMBL" id="JBIMZQ010000025">
    <property type="protein sequence ID" value="KAL3664080.1"/>
    <property type="molecule type" value="Genomic_DNA"/>
</dbReference>
<proteinExistence type="predicted"/>
<keyword evidence="3" id="KW-1185">Reference proteome</keyword>
<evidence type="ECO:0000313" key="3">
    <source>
        <dbReference type="Proteomes" id="UP001632037"/>
    </source>
</evidence>
<feature type="compositionally biased region" description="Basic residues" evidence="1">
    <location>
        <begin position="724"/>
        <end position="736"/>
    </location>
</feature>
<feature type="region of interest" description="Disordered" evidence="1">
    <location>
        <begin position="156"/>
        <end position="208"/>
    </location>
</feature>
<accession>A0ABD3FB09</accession>
<feature type="compositionally biased region" description="Polar residues" evidence="1">
    <location>
        <begin position="156"/>
        <end position="172"/>
    </location>
</feature>
<feature type="region of interest" description="Disordered" evidence="1">
    <location>
        <begin position="492"/>
        <end position="598"/>
    </location>
</feature>
<evidence type="ECO:0008006" key="4">
    <source>
        <dbReference type="Google" id="ProtNLM"/>
    </source>
</evidence>
<comment type="caution">
    <text evidence="2">The sequence shown here is derived from an EMBL/GenBank/DDBJ whole genome shotgun (WGS) entry which is preliminary data.</text>
</comment>
<protein>
    <recommendedName>
        <fullName evidence="4">TFIIS N-terminal domain-containing protein</fullName>
    </recommendedName>
</protein>
<name>A0ABD3FB09_9STRA</name>
<evidence type="ECO:0000256" key="1">
    <source>
        <dbReference type="SAM" id="MobiDB-lite"/>
    </source>
</evidence>
<feature type="region of interest" description="Disordered" evidence="1">
    <location>
        <begin position="634"/>
        <end position="745"/>
    </location>
</feature>
<feature type="compositionally biased region" description="Pro residues" evidence="1">
    <location>
        <begin position="639"/>
        <end position="650"/>
    </location>
</feature>
<organism evidence="2 3">
    <name type="scientific">Phytophthora oleae</name>
    <dbReference type="NCBI Taxonomy" id="2107226"/>
    <lineage>
        <taxon>Eukaryota</taxon>
        <taxon>Sar</taxon>
        <taxon>Stramenopiles</taxon>
        <taxon>Oomycota</taxon>
        <taxon>Peronosporomycetes</taxon>
        <taxon>Peronosporales</taxon>
        <taxon>Peronosporaceae</taxon>
        <taxon>Phytophthora</taxon>
    </lineage>
</organism>
<dbReference type="Proteomes" id="UP001632037">
    <property type="component" value="Unassembled WGS sequence"/>
</dbReference>